<evidence type="ECO:0000313" key="3">
    <source>
        <dbReference type="EMBL" id="EGC39174.1"/>
    </source>
</evidence>
<organism evidence="3 4">
    <name type="scientific">Dictyostelium purpureum</name>
    <name type="common">Slime mold</name>
    <dbReference type="NCBI Taxonomy" id="5786"/>
    <lineage>
        <taxon>Eukaryota</taxon>
        <taxon>Amoebozoa</taxon>
        <taxon>Evosea</taxon>
        <taxon>Eumycetozoa</taxon>
        <taxon>Dictyostelia</taxon>
        <taxon>Dictyosteliales</taxon>
        <taxon>Dictyosteliaceae</taxon>
        <taxon>Dictyostelium</taxon>
    </lineage>
</organism>
<name>F0ZA51_DICPU</name>
<dbReference type="KEGG" id="dpp:DICPUDRAFT_148062"/>
<dbReference type="InParanoid" id="F0ZA51"/>
<dbReference type="Proteomes" id="UP000001064">
    <property type="component" value="Unassembled WGS sequence"/>
</dbReference>
<sequence length="270" mass="31144">MTSFQIPNINYNSNKNNQEETTAKELKRSQDYNSEEFQEIEIPIDDYDHFTSHIEKIEGVTTPNDKSTKKSNNINNNNINNNNEYSIDIDSSYSDDESDVVDYKTIQPGVIKAHNKVVLVIVNNKDGTLTLNAKYPRELSHCFSSSDFLQIKSEINSLKSHTDSLFNRLIVAFSVGGAICVLVSLLLWYINSNFITIGSIVCLSVGVLLWIVFGIFIELKHYYRIKNRKDYFKDLNRRFDHTGLRFRAKYDKSRHQNPIGLILEFPKSQQ</sequence>
<dbReference type="RefSeq" id="XP_003284320.1">
    <property type="nucleotide sequence ID" value="XM_003284272.1"/>
</dbReference>
<feature type="transmembrane region" description="Helical" evidence="2">
    <location>
        <begin position="196"/>
        <end position="219"/>
    </location>
</feature>
<evidence type="ECO:0000256" key="1">
    <source>
        <dbReference type="SAM" id="MobiDB-lite"/>
    </source>
</evidence>
<dbReference type="AlphaFoldDB" id="F0ZA51"/>
<keyword evidence="4" id="KW-1185">Reference proteome</keyword>
<keyword evidence="2" id="KW-0472">Membrane</keyword>
<feature type="compositionally biased region" description="Basic and acidic residues" evidence="1">
    <location>
        <begin position="17"/>
        <end position="30"/>
    </location>
</feature>
<gene>
    <name evidence="3" type="ORF">DICPUDRAFT_148062</name>
</gene>
<feature type="transmembrane region" description="Helical" evidence="2">
    <location>
        <begin position="169"/>
        <end position="190"/>
    </location>
</feature>
<dbReference type="VEuPathDB" id="AmoebaDB:DICPUDRAFT_148062"/>
<proteinExistence type="predicted"/>
<feature type="region of interest" description="Disordered" evidence="1">
    <location>
        <begin position="1"/>
        <end position="31"/>
    </location>
</feature>
<accession>F0ZA51</accession>
<dbReference type="GeneID" id="10510226"/>
<evidence type="ECO:0000256" key="2">
    <source>
        <dbReference type="SAM" id="Phobius"/>
    </source>
</evidence>
<reference evidence="4" key="1">
    <citation type="journal article" date="2011" name="Genome Biol.">
        <title>Comparative genomics of the social amoebae Dictyostelium discoideum and Dictyostelium purpureum.</title>
        <authorList>
            <consortium name="US DOE Joint Genome Institute (JGI-PGF)"/>
            <person name="Sucgang R."/>
            <person name="Kuo A."/>
            <person name="Tian X."/>
            <person name="Salerno W."/>
            <person name="Parikh A."/>
            <person name="Feasley C.L."/>
            <person name="Dalin E."/>
            <person name="Tu H."/>
            <person name="Huang E."/>
            <person name="Barry K."/>
            <person name="Lindquist E."/>
            <person name="Shapiro H."/>
            <person name="Bruce D."/>
            <person name="Schmutz J."/>
            <person name="Salamov A."/>
            <person name="Fey P."/>
            <person name="Gaudet P."/>
            <person name="Anjard C."/>
            <person name="Babu M.M."/>
            <person name="Basu S."/>
            <person name="Bushmanova Y."/>
            <person name="van der Wel H."/>
            <person name="Katoh-Kurasawa M."/>
            <person name="Dinh C."/>
            <person name="Coutinho P.M."/>
            <person name="Saito T."/>
            <person name="Elias M."/>
            <person name="Schaap P."/>
            <person name="Kay R.R."/>
            <person name="Henrissat B."/>
            <person name="Eichinger L."/>
            <person name="Rivero F."/>
            <person name="Putnam N.H."/>
            <person name="West C.M."/>
            <person name="Loomis W.F."/>
            <person name="Chisholm R.L."/>
            <person name="Shaulsky G."/>
            <person name="Strassmann J.E."/>
            <person name="Queller D.C."/>
            <person name="Kuspa A."/>
            <person name="Grigoriev I.V."/>
        </authorList>
    </citation>
    <scope>NUCLEOTIDE SEQUENCE [LARGE SCALE GENOMIC DNA]</scope>
    <source>
        <strain evidence="4">QSDP1</strain>
    </source>
</reference>
<evidence type="ECO:0000313" key="4">
    <source>
        <dbReference type="Proteomes" id="UP000001064"/>
    </source>
</evidence>
<keyword evidence="2" id="KW-1133">Transmembrane helix</keyword>
<feature type="region of interest" description="Disordered" evidence="1">
    <location>
        <begin position="59"/>
        <end position="81"/>
    </location>
</feature>
<dbReference type="EMBL" id="GL870962">
    <property type="protein sequence ID" value="EGC39174.1"/>
    <property type="molecule type" value="Genomic_DNA"/>
</dbReference>
<feature type="compositionally biased region" description="Low complexity" evidence="1">
    <location>
        <begin position="72"/>
        <end position="81"/>
    </location>
</feature>
<dbReference type="eggNOG" id="ENOG502RIH9">
    <property type="taxonomic scope" value="Eukaryota"/>
</dbReference>
<dbReference type="OMA" id="FELSHIV"/>
<protein>
    <submittedName>
        <fullName evidence="3">Uncharacterized protein</fullName>
    </submittedName>
</protein>
<keyword evidence="2" id="KW-0812">Transmembrane</keyword>